<dbReference type="EMBL" id="MRZV01000226">
    <property type="protein sequence ID" value="PIK55065.1"/>
    <property type="molecule type" value="Genomic_DNA"/>
</dbReference>
<dbReference type="OrthoDB" id="10473694at2759"/>
<protein>
    <submittedName>
        <fullName evidence="1">Uncharacterized protein</fullName>
    </submittedName>
</protein>
<sequence length="211" mass="24909">MSGKNQKLVWNREQLRNELGHEFYDQYLRIGIFVEEEVLNIADTPNAQYDIQYNTEAHFYHKIFCEWYAAHYIAEQLSGRYTACINKLLKKLDPFDLQYLYRFACGINKIAGEKIIRYLQQKKESTKFAILCMLEQEDKTDRFIKSVSDLVSSQVTYIRREDSKLLQRSTLQLLDVASKNQEAIHTKSDADQDRQYLLNTIVFANVVLNMR</sequence>
<organism evidence="1 2">
    <name type="scientific">Stichopus japonicus</name>
    <name type="common">Sea cucumber</name>
    <dbReference type="NCBI Taxonomy" id="307972"/>
    <lineage>
        <taxon>Eukaryota</taxon>
        <taxon>Metazoa</taxon>
        <taxon>Echinodermata</taxon>
        <taxon>Eleutherozoa</taxon>
        <taxon>Echinozoa</taxon>
        <taxon>Holothuroidea</taxon>
        <taxon>Aspidochirotacea</taxon>
        <taxon>Aspidochirotida</taxon>
        <taxon>Stichopodidae</taxon>
        <taxon>Apostichopus</taxon>
    </lineage>
</organism>
<accession>A0A2G8L4D1</accession>
<evidence type="ECO:0000313" key="1">
    <source>
        <dbReference type="EMBL" id="PIK55065.1"/>
    </source>
</evidence>
<dbReference type="Proteomes" id="UP000230750">
    <property type="component" value="Unassembled WGS sequence"/>
</dbReference>
<dbReference type="AlphaFoldDB" id="A0A2G8L4D1"/>
<comment type="caution">
    <text evidence="1">The sequence shown here is derived from an EMBL/GenBank/DDBJ whole genome shotgun (WGS) entry which is preliminary data.</text>
</comment>
<evidence type="ECO:0000313" key="2">
    <source>
        <dbReference type="Proteomes" id="UP000230750"/>
    </source>
</evidence>
<reference evidence="1 2" key="1">
    <citation type="journal article" date="2017" name="PLoS Biol.">
        <title>The sea cucumber genome provides insights into morphological evolution and visceral regeneration.</title>
        <authorList>
            <person name="Zhang X."/>
            <person name="Sun L."/>
            <person name="Yuan J."/>
            <person name="Sun Y."/>
            <person name="Gao Y."/>
            <person name="Zhang L."/>
            <person name="Li S."/>
            <person name="Dai H."/>
            <person name="Hamel J.F."/>
            <person name="Liu C."/>
            <person name="Yu Y."/>
            <person name="Liu S."/>
            <person name="Lin W."/>
            <person name="Guo K."/>
            <person name="Jin S."/>
            <person name="Xu P."/>
            <person name="Storey K.B."/>
            <person name="Huan P."/>
            <person name="Zhang T."/>
            <person name="Zhou Y."/>
            <person name="Zhang J."/>
            <person name="Lin C."/>
            <person name="Li X."/>
            <person name="Xing L."/>
            <person name="Huo D."/>
            <person name="Sun M."/>
            <person name="Wang L."/>
            <person name="Mercier A."/>
            <person name="Li F."/>
            <person name="Yang H."/>
            <person name="Xiang J."/>
        </authorList>
    </citation>
    <scope>NUCLEOTIDE SEQUENCE [LARGE SCALE GENOMIC DNA]</scope>
    <source>
        <strain evidence="1">Shaxun</strain>
        <tissue evidence="1">Muscle</tissue>
    </source>
</reference>
<keyword evidence="2" id="KW-1185">Reference proteome</keyword>
<gene>
    <name evidence="1" type="ORF">BSL78_08015</name>
</gene>
<name>A0A2G8L4D1_STIJA</name>
<proteinExistence type="predicted"/>